<dbReference type="HOGENOM" id="CLU_104210_3_1_11"/>
<keyword evidence="2" id="KW-0378">Hydrolase</keyword>
<dbReference type="AlphaFoldDB" id="F6FTJ5"/>
<keyword evidence="2" id="KW-0067">ATP-binding</keyword>
<keyword evidence="1" id="KW-0812">Transmembrane</keyword>
<keyword evidence="2" id="KW-0547">Nucleotide-binding</keyword>
<dbReference type="GO" id="GO:0004386">
    <property type="term" value="F:helicase activity"/>
    <property type="evidence" value="ECO:0007669"/>
    <property type="project" value="UniProtKB-KW"/>
</dbReference>
<dbReference type="NCBIfam" id="TIGR03816">
    <property type="entry name" value="tadE_like_DECH"/>
    <property type="match status" value="1"/>
</dbReference>
<evidence type="ECO:0000313" key="3">
    <source>
        <dbReference type="Proteomes" id="UP000009236"/>
    </source>
</evidence>
<evidence type="ECO:0000313" key="2">
    <source>
        <dbReference type="EMBL" id="AEG43188.1"/>
    </source>
</evidence>
<keyword evidence="2" id="KW-0347">Helicase</keyword>
<accession>F6FTJ5</accession>
<protein>
    <submittedName>
        <fullName evidence="2">Helicase/secretion neighborhood TadE-like protein</fullName>
    </submittedName>
</protein>
<reference evidence="2 3" key="1">
    <citation type="submission" date="2011-05" db="EMBL/GenBank/DDBJ databases">
        <title>Complete sequence of Isoptericola variabilis 225.</title>
        <authorList>
            <consortium name="US DOE Joint Genome Institute"/>
            <person name="Lucas S."/>
            <person name="Han J."/>
            <person name="Lapidus A."/>
            <person name="Cheng J.-F."/>
            <person name="Goodwin L."/>
            <person name="Pitluck S."/>
            <person name="Peters L."/>
            <person name="Mikhailova N."/>
            <person name="Zeytun A."/>
            <person name="Han C."/>
            <person name="Tapia R."/>
            <person name="Land M."/>
            <person name="Hauser L."/>
            <person name="Kyrpides N."/>
            <person name="Ivanova N."/>
            <person name="Pagani I."/>
            <person name="Siebers A."/>
            <person name="Allgaier M."/>
            <person name="Thelen M."/>
            <person name="Hugenholtz P."/>
            <person name="Gladden J."/>
            <person name="Woyke T."/>
        </authorList>
    </citation>
    <scope>NUCLEOTIDE SEQUENCE [LARGE SCALE GENOMIC DNA]</scope>
    <source>
        <strain evidence="3">225</strain>
    </source>
</reference>
<keyword evidence="3" id="KW-1185">Reference proteome</keyword>
<sequence length="128" mass="12083">MSTGRGPDRERGAGTALVLALAAVVVVLVLAVAALGAAQRARGAAQAAADLGALAAASALRYGEDACTTASAAVGRNGAELATCAVEPGGVVRVSATQPAVGPPGWAVAPLGEATAAARAGPASVRTG</sequence>
<dbReference type="RefSeq" id="WP_013837583.1">
    <property type="nucleotide sequence ID" value="NC_015588.1"/>
</dbReference>
<gene>
    <name evidence="2" type="ordered locus">Isova_0391</name>
</gene>
<name>F6FTJ5_ISOV2</name>
<keyword evidence="1" id="KW-0472">Membrane</keyword>
<proteinExistence type="predicted"/>
<dbReference type="EMBL" id="CP002810">
    <property type="protein sequence ID" value="AEG43188.1"/>
    <property type="molecule type" value="Genomic_DNA"/>
</dbReference>
<evidence type="ECO:0000256" key="1">
    <source>
        <dbReference type="SAM" id="Phobius"/>
    </source>
</evidence>
<dbReference type="STRING" id="743718.Isova_0391"/>
<organism evidence="3">
    <name type="scientific">Isoptericola variabilis (strain 225)</name>
    <dbReference type="NCBI Taxonomy" id="743718"/>
    <lineage>
        <taxon>Bacteria</taxon>
        <taxon>Bacillati</taxon>
        <taxon>Actinomycetota</taxon>
        <taxon>Actinomycetes</taxon>
        <taxon>Micrococcales</taxon>
        <taxon>Promicromonosporaceae</taxon>
        <taxon>Isoptericola</taxon>
    </lineage>
</organism>
<dbReference type="KEGG" id="iva:Isova_0391"/>
<dbReference type="InterPro" id="IPR021202">
    <property type="entry name" value="Rv3654c-like"/>
</dbReference>
<keyword evidence="1" id="KW-1133">Transmembrane helix</keyword>
<dbReference type="Proteomes" id="UP000009236">
    <property type="component" value="Chromosome"/>
</dbReference>
<feature type="transmembrane region" description="Helical" evidence="1">
    <location>
        <begin position="12"/>
        <end position="35"/>
    </location>
</feature>
<dbReference type="eggNOG" id="ENOG5030J6A">
    <property type="taxonomic scope" value="Bacteria"/>
</dbReference>